<reference evidence="10 11" key="1">
    <citation type="submission" date="2020-04" db="EMBL/GenBank/DDBJ databases">
        <title>Zoogloea sp. G-4-1-14 isolated from soil.</title>
        <authorList>
            <person name="Dahal R.H."/>
        </authorList>
    </citation>
    <scope>NUCLEOTIDE SEQUENCE [LARGE SCALE GENOMIC DNA]</scope>
    <source>
        <strain evidence="10 11">G-4-1-14</strain>
    </source>
</reference>
<dbReference type="InterPro" id="IPR007272">
    <property type="entry name" value="Sulf_transp_TsuA/YedE"/>
</dbReference>
<evidence type="ECO:0000256" key="4">
    <source>
        <dbReference type="ARBA" id="ARBA00022519"/>
    </source>
</evidence>
<comment type="caution">
    <text evidence="10">The sequence shown here is derived from an EMBL/GenBank/DDBJ whole genome shotgun (WGS) entry which is preliminary data.</text>
</comment>
<feature type="transmembrane region" description="Helical" evidence="9">
    <location>
        <begin position="12"/>
        <end position="45"/>
    </location>
</feature>
<dbReference type="Pfam" id="PF04143">
    <property type="entry name" value="Sulf_transp"/>
    <property type="match status" value="1"/>
</dbReference>
<evidence type="ECO:0000313" key="11">
    <source>
        <dbReference type="Proteomes" id="UP000580043"/>
    </source>
</evidence>
<keyword evidence="3" id="KW-1003">Cell membrane</keyword>
<dbReference type="Proteomes" id="UP000580043">
    <property type="component" value="Unassembled WGS sequence"/>
</dbReference>
<evidence type="ECO:0000256" key="2">
    <source>
        <dbReference type="ARBA" id="ARBA00022448"/>
    </source>
</evidence>
<keyword evidence="11" id="KW-1185">Reference proteome</keyword>
<feature type="transmembrane region" description="Helical" evidence="9">
    <location>
        <begin position="57"/>
        <end position="78"/>
    </location>
</feature>
<gene>
    <name evidence="10" type="ORF">HHL15_17380</name>
</gene>
<evidence type="ECO:0000313" key="10">
    <source>
        <dbReference type="EMBL" id="NML27531.1"/>
    </source>
</evidence>
<feature type="transmembrane region" description="Helical" evidence="9">
    <location>
        <begin position="127"/>
        <end position="148"/>
    </location>
</feature>
<comment type="similarity">
    <text evidence="8">Belongs to the TsuA/YedE (TC 9.B.102) family.</text>
</comment>
<dbReference type="PANTHER" id="PTHR30574:SF1">
    <property type="entry name" value="SULPHUR TRANSPORT DOMAIN-CONTAINING PROTEIN"/>
    <property type="match status" value="1"/>
</dbReference>
<evidence type="ECO:0000256" key="6">
    <source>
        <dbReference type="ARBA" id="ARBA00022989"/>
    </source>
</evidence>
<sequence>MSIDWTHFSPWSALIGGALIGLAASLLLLANGRIAGISGILSGLLGPADSNRRWQTSFVLGLLAAPTLWALAAPGGLPVSRLAVSRPADWAVLCVGGLLVGFGTRLANGCTSGHGVCGLARLSRRSLAAVLVFMASGFATVFLARHALGN</sequence>
<keyword evidence="4" id="KW-0997">Cell inner membrane</keyword>
<evidence type="ECO:0000256" key="7">
    <source>
        <dbReference type="ARBA" id="ARBA00023136"/>
    </source>
</evidence>
<dbReference type="EMBL" id="JABBGA010000016">
    <property type="protein sequence ID" value="NML27531.1"/>
    <property type="molecule type" value="Genomic_DNA"/>
</dbReference>
<keyword evidence="2" id="KW-0813">Transport</keyword>
<evidence type="ECO:0000256" key="9">
    <source>
        <dbReference type="SAM" id="Phobius"/>
    </source>
</evidence>
<dbReference type="RefSeq" id="WP_169147070.1">
    <property type="nucleotide sequence ID" value="NZ_JABBGA010000016.1"/>
</dbReference>
<protein>
    <submittedName>
        <fullName evidence="10">YeeE/YedE family protein</fullName>
    </submittedName>
</protein>
<keyword evidence="6 9" id="KW-1133">Transmembrane helix</keyword>
<evidence type="ECO:0000256" key="5">
    <source>
        <dbReference type="ARBA" id="ARBA00022692"/>
    </source>
</evidence>
<evidence type="ECO:0000256" key="1">
    <source>
        <dbReference type="ARBA" id="ARBA00004429"/>
    </source>
</evidence>
<proteinExistence type="inferred from homology"/>
<name>A0A848GDI6_9RHOO</name>
<accession>A0A848GDI6</accession>
<organism evidence="10 11">
    <name type="scientific">Zoogloea dura</name>
    <dbReference type="NCBI Taxonomy" id="2728840"/>
    <lineage>
        <taxon>Bacteria</taxon>
        <taxon>Pseudomonadati</taxon>
        <taxon>Pseudomonadota</taxon>
        <taxon>Betaproteobacteria</taxon>
        <taxon>Rhodocyclales</taxon>
        <taxon>Zoogloeaceae</taxon>
        <taxon>Zoogloea</taxon>
    </lineage>
</organism>
<dbReference type="AlphaFoldDB" id="A0A848GDI6"/>
<dbReference type="GO" id="GO:0005886">
    <property type="term" value="C:plasma membrane"/>
    <property type="evidence" value="ECO:0007669"/>
    <property type="project" value="UniProtKB-SubCell"/>
</dbReference>
<evidence type="ECO:0000256" key="8">
    <source>
        <dbReference type="ARBA" id="ARBA00035655"/>
    </source>
</evidence>
<comment type="subcellular location">
    <subcellularLocation>
        <location evidence="1">Cell inner membrane</location>
        <topology evidence="1">Multi-pass membrane protein</topology>
    </subcellularLocation>
</comment>
<keyword evidence="7 9" id="KW-0472">Membrane</keyword>
<feature type="transmembrane region" description="Helical" evidence="9">
    <location>
        <begin position="90"/>
        <end position="107"/>
    </location>
</feature>
<keyword evidence="5 9" id="KW-0812">Transmembrane</keyword>
<dbReference type="PANTHER" id="PTHR30574">
    <property type="entry name" value="INNER MEMBRANE PROTEIN YEDE"/>
    <property type="match status" value="1"/>
</dbReference>
<evidence type="ECO:0000256" key="3">
    <source>
        <dbReference type="ARBA" id="ARBA00022475"/>
    </source>
</evidence>